<keyword evidence="2" id="KW-1185">Reference proteome</keyword>
<reference evidence="1 2" key="1">
    <citation type="submission" date="2022-08" db="EMBL/GenBank/DDBJ databases">
        <title>YIM 101645 draft genome.</title>
        <authorList>
            <person name="Chen X."/>
        </authorList>
    </citation>
    <scope>NUCLEOTIDE SEQUENCE [LARGE SCALE GENOMIC DNA]</scope>
    <source>
        <strain evidence="1 2">YIM 101645</strain>
    </source>
</reference>
<gene>
    <name evidence="1" type="ORF">NYP18_09040</name>
</gene>
<evidence type="ECO:0000313" key="2">
    <source>
        <dbReference type="Proteomes" id="UP001205965"/>
    </source>
</evidence>
<organism evidence="1 2">
    <name type="scientific">Corynebacterium lemuris</name>
    <dbReference type="NCBI Taxonomy" id="1859292"/>
    <lineage>
        <taxon>Bacteria</taxon>
        <taxon>Bacillati</taxon>
        <taxon>Actinomycetota</taxon>
        <taxon>Actinomycetes</taxon>
        <taxon>Mycobacteriales</taxon>
        <taxon>Corynebacteriaceae</taxon>
        <taxon>Corynebacterium</taxon>
    </lineage>
</organism>
<proteinExistence type="predicted"/>
<sequence length="73" mass="7747">MSRTTSRGTTFTVEERRGDRVVMMSNPARPGEVEAGRIVDVDGVKGFRPSAIMPGALSADGLRVIADLVEEGA</sequence>
<evidence type="ECO:0000313" key="1">
    <source>
        <dbReference type="EMBL" id="MCS5479804.1"/>
    </source>
</evidence>
<comment type="caution">
    <text evidence="1">The sequence shown here is derived from an EMBL/GenBank/DDBJ whole genome shotgun (WGS) entry which is preliminary data.</text>
</comment>
<protein>
    <submittedName>
        <fullName evidence="1">Uncharacterized protein</fullName>
    </submittedName>
</protein>
<accession>A0ABT2FX37</accession>
<dbReference type="RefSeq" id="WP_259427874.1">
    <property type="nucleotide sequence ID" value="NZ_JANWTC010000006.1"/>
</dbReference>
<name>A0ABT2FX37_9CORY</name>
<dbReference type="EMBL" id="JANWTC010000006">
    <property type="protein sequence ID" value="MCS5479804.1"/>
    <property type="molecule type" value="Genomic_DNA"/>
</dbReference>
<dbReference type="Proteomes" id="UP001205965">
    <property type="component" value="Unassembled WGS sequence"/>
</dbReference>